<dbReference type="Pfam" id="PF07859">
    <property type="entry name" value="Abhydrolase_3"/>
    <property type="match status" value="1"/>
</dbReference>
<feature type="domain" description="Alpha/beta hydrolase fold-3" evidence="2">
    <location>
        <begin position="81"/>
        <end position="287"/>
    </location>
</feature>
<dbReference type="InterPro" id="IPR029058">
    <property type="entry name" value="AB_hydrolase_fold"/>
</dbReference>
<dbReference type="InterPro" id="IPR050300">
    <property type="entry name" value="GDXG_lipolytic_enzyme"/>
</dbReference>
<dbReference type="SUPFAM" id="SSF53474">
    <property type="entry name" value="alpha/beta-Hydrolases"/>
    <property type="match status" value="1"/>
</dbReference>
<dbReference type="PANTHER" id="PTHR48081">
    <property type="entry name" value="AB HYDROLASE SUPERFAMILY PROTEIN C4A8.06C"/>
    <property type="match status" value="1"/>
</dbReference>
<dbReference type="GO" id="GO:0016787">
    <property type="term" value="F:hydrolase activity"/>
    <property type="evidence" value="ECO:0007669"/>
    <property type="project" value="UniProtKB-KW"/>
</dbReference>
<sequence>MFYNKVPIPDVDREAARAITAEKTSRSLPDPATPDGLAMLRSAADHAPRADGAVDKLIPGAAGDVRVRIIRPDGTARAVLLDVHGGGWFGGKPEENDYANELTARDAGVATVSVDYRLAPEHPYPAGIEDVLAAVEWSLDNAVSEFGTEKLLIAGNSSGAHLAALSVLHVRDMLGAIDRLAGVSLVYGIFDPTLTLAERLATPATPIVNTSFLRSTRELVFPDTSAVLRNPTISPLYADLTGLPPALFTIGELDPLLDDALFMAERWRAAGNAAEIDVYPGAIHGFMSSVPPLGKHAQARINSWINGHLAA</sequence>
<keyword evidence="4" id="KW-1185">Reference proteome</keyword>
<evidence type="ECO:0000313" key="4">
    <source>
        <dbReference type="Proteomes" id="UP001597114"/>
    </source>
</evidence>
<evidence type="ECO:0000256" key="1">
    <source>
        <dbReference type="ARBA" id="ARBA00022801"/>
    </source>
</evidence>
<accession>A0ABW4F9Z4</accession>
<dbReference type="RefSeq" id="WP_344720856.1">
    <property type="nucleotide sequence ID" value="NZ_BAAAUS010000007.1"/>
</dbReference>
<dbReference type="EMBL" id="JBHUCO010000070">
    <property type="protein sequence ID" value="MFD1523802.1"/>
    <property type="molecule type" value="Genomic_DNA"/>
</dbReference>
<keyword evidence="1 3" id="KW-0378">Hydrolase</keyword>
<dbReference type="Gene3D" id="3.40.50.1820">
    <property type="entry name" value="alpha/beta hydrolase"/>
    <property type="match status" value="1"/>
</dbReference>
<evidence type="ECO:0000259" key="2">
    <source>
        <dbReference type="Pfam" id="PF07859"/>
    </source>
</evidence>
<proteinExistence type="predicted"/>
<protein>
    <submittedName>
        <fullName evidence="3">Alpha/beta hydrolase</fullName>
    </submittedName>
</protein>
<reference evidence="4" key="1">
    <citation type="journal article" date="2019" name="Int. J. Syst. Evol. Microbiol.">
        <title>The Global Catalogue of Microorganisms (GCM) 10K type strain sequencing project: providing services to taxonomists for standard genome sequencing and annotation.</title>
        <authorList>
            <consortium name="The Broad Institute Genomics Platform"/>
            <consortium name="The Broad Institute Genome Sequencing Center for Infectious Disease"/>
            <person name="Wu L."/>
            <person name="Ma J."/>
        </authorList>
    </citation>
    <scope>NUCLEOTIDE SEQUENCE [LARGE SCALE GENOMIC DNA]</scope>
    <source>
        <strain evidence="4">CCM 7043</strain>
    </source>
</reference>
<dbReference type="PANTHER" id="PTHR48081:SF8">
    <property type="entry name" value="ALPHA_BETA HYDROLASE FOLD-3 DOMAIN-CONTAINING PROTEIN-RELATED"/>
    <property type="match status" value="1"/>
</dbReference>
<name>A0ABW4F9Z4_9PSEU</name>
<evidence type="ECO:0000313" key="3">
    <source>
        <dbReference type="EMBL" id="MFD1523802.1"/>
    </source>
</evidence>
<organism evidence="3 4">
    <name type="scientific">Pseudonocardia yunnanensis</name>
    <dbReference type="NCBI Taxonomy" id="58107"/>
    <lineage>
        <taxon>Bacteria</taxon>
        <taxon>Bacillati</taxon>
        <taxon>Actinomycetota</taxon>
        <taxon>Actinomycetes</taxon>
        <taxon>Pseudonocardiales</taxon>
        <taxon>Pseudonocardiaceae</taxon>
        <taxon>Pseudonocardia</taxon>
    </lineage>
</organism>
<dbReference type="Proteomes" id="UP001597114">
    <property type="component" value="Unassembled WGS sequence"/>
</dbReference>
<comment type="caution">
    <text evidence="3">The sequence shown here is derived from an EMBL/GenBank/DDBJ whole genome shotgun (WGS) entry which is preliminary data.</text>
</comment>
<dbReference type="InterPro" id="IPR013094">
    <property type="entry name" value="AB_hydrolase_3"/>
</dbReference>
<gene>
    <name evidence="3" type="ORF">ACFSJD_40395</name>
</gene>